<comment type="caution">
    <text evidence="3">The sequence shown here is derived from an EMBL/GenBank/DDBJ whole genome shotgun (WGS) entry which is preliminary data.</text>
</comment>
<feature type="region of interest" description="Disordered" evidence="1">
    <location>
        <begin position="260"/>
        <end position="282"/>
    </location>
</feature>
<dbReference type="SUPFAM" id="SSF56399">
    <property type="entry name" value="ADP-ribosylation"/>
    <property type="match status" value="1"/>
</dbReference>
<dbReference type="Pfam" id="PF00644">
    <property type="entry name" value="PARP"/>
    <property type="match status" value="1"/>
</dbReference>
<feature type="compositionally biased region" description="Polar residues" evidence="1">
    <location>
        <begin position="125"/>
        <end position="141"/>
    </location>
</feature>
<proteinExistence type="predicted"/>
<feature type="compositionally biased region" description="Basic and acidic residues" evidence="1">
    <location>
        <begin position="260"/>
        <end position="275"/>
    </location>
</feature>
<feature type="domain" description="PARP catalytic" evidence="2">
    <location>
        <begin position="516"/>
        <end position="568"/>
    </location>
</feature>
<organism evidence="3 4">
    <name type="scientific">Cyclostephanos tholiformis</name>
    <dbReference type="NCBI Taxonomy" id="382380"/>
    <lineage>
        <taxon>Eukaryota</taxon>
        <taxon>Sar</taxon>
        <taxon>Stramenopiles</taxon>
        <taxon>Ochrophyta</taxon>
        <taxon>Bacillariophyta</taxon>
        <taxon>Coscinodiscophyceae</taxon>
        <taxon>Thalassiosirophycidae</taxon>
        <taxon>Stephanodiscales</taxon>
        <taxon>Stephanodiscaceae</taxon>
        <taxon>Cyclostephanos</taxon>
    </lineage>
</organism>
<accession>A0ABD3RG38</accession>
<dbReference type="Proteomes" id="UP001530377">
    <property type="component" value="Unassembled WGS sequence"/>
</dbReference>
<reference evidence="3 4" key="1">
    <citation type="submission" date="2024-10" db="EMBL/GenBank/DDBJ databases">
        <title>Updated reference genomes for cyclostephanoid diatoms.</title>
        <authorList>
            <person name="Roberts W.R."/>
            <person name="Alverson A.J."/>
        </authorList>
    </citation>
    <scope>NUCLEOTIDE SEQUENCE [LARGE SCALE GENOMIC DNA]</scope>
    <source>
        <strain evidence="3 4">AJA228-03</strain>
    </source>
</reference>
<evidence type="ECO:0000313" key="4">
    <source>
        <dbReference type="Proteomes" id="UP001530377"/>
    </source>
</evidence>
<gene>
    <name evidence="3" type="ORF">ACHAXA_001329</name>
</gene>
<dbReference type="AlphaFoldDB" id="A0ABD3RG38"/>
<feature type="region of interest" description="Disordered" evidence="1">
    <location>
        <begin position="14"/>
        <end position="33"/>
    </location>
</feature>
<protein>
    <recommendedName>
        <fullName evidence="2">PARP catalytic domain-containing protein</fullName>
    </recommendedName>
</protein>
<evidence type="ECO:0000313" key="3">
    <source>
        <dbReference type="EMBL" id="KAL3812022.1"/>
    </source>
</evidence>
<name>A0ABD3RG38_9STRA</name>
<dbReference type="InterPro" id="IPR012317">
    <property type="entry name" value="Poly(ADP-ribose)pol_cat_dom"/>
</dbReference>
<evidence type="ECO:0000256" key="1">
    <source>
        <dbReference type="SAM" id="MobiDB-lite"/>
    </source>
</evidence>
<keyword evidence="4" id="KW-1185">Reference proteome</keyword>
<dbReference type="Gene3D" id="3.90.228.10">
    <property type="match status" value="1"/>
</dbReference>
<sequence>MFFRFFRRQLSSSAAKDGGSDGTIASLSPSSTSSTYDGQDIFVMSIAKLQQREPEPKWQLKLKAEKRDLGRAFQDASGGRAHPEPCDNMSNDVDVDVVDESDYSYTCDDESEGCHSGFSIPTDPSEATRTNPHNTAATASGSDHHVNAVILKDFAGRPFYPLETRPSLAAAEANIDDFTFDDNLSIVLPAAQSCNCTERGNNLEIQGMDCGFPITFTANALPTLSGVTVSFTQEMFVLANAKAASTTDMRSAPPCRDIIESGKTTHDKSMDETFSTKDSTMNEGQSRIESSLILVTTKKAEVTESTEATSEPNEDQWIGKDVTVTASSEPNEDQGIDKDVTVTRSGVITLAGTAQPVFPAVTKSPQTHILGGLCQLSVSATSTQSLPVAACPNPAPPIPPPSALTTFSLLKYAAPIKKPLPPGIRYHDNLLAPNSVCHPVNDYLSPDNNERMNSNASEFVDLEALLKSIRSDEFLRDIKTHGINAPSITINPHLGESSIRKKFIEEGKNCFELGSEYDVKVLFHGTDERNVDAILRDGLDPSLRKRQVFGQGEYFAMNPATTMKVSFTIKLRMYCSASKSYDYLSFQMQFCCGGRKILIFAVITEPCDMRHYRHLEHIFVVKKSERQLPIGTLSFDWNQPYASMVSDSFQTAVTNLKDEVKKKEEMLQEAHTKEKIVRLIIRKEYNGASEIYNKACDKNNGRPPISWAEEVATYVRDHIRDHDEVDIYFPNLPCRPVKSINVFMLNSETCEAEVVKAKRKYEALTKEQG</sequence>
<evidence type="ECO:0000259" key="2">
    <source>
        <dbReference type="Pfam" id="PF00644"/>
    </source>
</evidence>
<dbReference type="EMBL" id="JALLPB020000222">
    <property type="protein sequence ID" value="KAL3812022.1"/>
    <property type="molecule type" value="Genomic_DNA"/>
</dbReference>
<feature type="region of interest" description="Disordered" evidence="1">
    <location>
        <begin position="112"/>
        <end position="141"/>
    </location>
</feature>